<dbReference type="InterPro" id="IPR013249">
    <property type="entry name" value="RNA_pol_sigma70_r4_t2"/>
</dbReference>
<dbReference type="InterPro" id="IPR039425">
    <property type="entry name" value="RNA_pol_sigma-70-like"/>
</dbReference>
<reference evidence="7 8" key="1">
    <citation type="submission" date="2020-07" db="EMBL/GenBank/DDBJ databases">
        <title>Genomic Encyclopedia of Type Strains, Phase IV (KMG-V): Genome sequencing to study the core and pangenomes of soil and plant-associated prokaryotes.</title>
        <authorList>
            <person name="Whitman W."/>
        </authorList>
    </citation>
    <scope>NUCLEOTIDE SEQUENCE [LARGE SCALE GENOMIC DNA]</scope>
    <source>
        <strain evidence="7 8">RH2WT43</strain>
    </source>
</reference>
<dbReference type="GO" id="GO:0006352">
    <property type="term" value="P:DNA-templated transcription initiation"/>
    <property type="evidence" value="ECO:0007669"/>
    <property type="project" value="InterPro"/>
</dbReference>
<accession>A0A839FCA1</accession>
<dbReference type="PANTHER" id="PTHR43133:SF46">
    <property type="entry name" value="RNA POLYMERASE SIGMA-70 FACTOR ECF SUBFAMILY"/>
    <property type="match status" value="1"/>
</dbReference>
<dbReference type="Proteomes" id="UP000550401">
    <property type="component" value="Unassembled WGS sequence"/>
</dbReference>
<dbReference type="EMBL" id="JACGXL010000008">
    <property type="protein sequence ID" value="MBA8889751.1"/>
    <property type="molecule type" value="Genomic_DNA"/>
</dbReference>
<evidence type="ECO:0000313" key="7">
    <source>
        <dbReference type="EMBL" id="MBA8889751.1"/>
    </source>
</evidence>
<dbReference type="InterPro" id="IPR007627">
    <property type="entry name" value="RNA_pol_sigma70_r2"/>
</dbReference>
<evidence type="ECO:0000256" key="2">
    <source>
        <dbReference type="ARBA" id="ARBA00023015"/>
    </source>
</evidence>
<dbReference type="RefSeq" id="WP_182532791.1">
    <property type="nucleotide sequence ID" value="NZ_JACGXL010000008.1"/>
</dbReference>
<feature type="domain" description="RNA polymerase sigma factor 70 region 4 type 2" evidence="6">
    <location>
        <begin position="122"/>
        <end position="173"/>
    </location>
</feature>
<evidence type="ECO:0000259" key="6">
    <source>
        <dbReference type="Pfam" id="PF08281"/>
    </source>
</evidence>
<dbReference type="SUPFAM" id="SSF88659">
    <property type="entry name" value="Sigma3 and sigma4 domains of RNA polymerase sigma factors"/>
    <property type="match status" value="1"/>
</dbReference>
<dbReference type="GO" id="GO:0016987">
    <property type="term" value="F:sigma factor activity"/>
    <property type="evidence" value="ECO:0007669"/>
    <property type="project" value="UniProtKB-KW"/>
</dbReference>
<dbReference type="InterPro" id="IPR014284">
    <property type="entry name" value="RNA_pol_sigma-70_dom"/>
</dbReference>
<keyword evidence="8" id="KW-1185">Reference proteome</keyword>
<dbReference type="SUPFAM" id="SSF88946">
    <property type="entry name" value="Sigma2 domain of RNA polymerase sigma factors"/>
    <property type="match status" value="1"/>
</dbReference>
<comment type="similarity">
    <text evidence="1">Belongs to the sigma-70 factor family. ECF subfamily.</text>
</comment>
<dbReference type="Gene3D" id="1.10.10.10">
    <property type="entry name" value="Winged helix-like DNA-binding domain superfamily/Winged helix DNA-binding domain"/>
    <property type="match status" value="1"/>
</dbReference>
<dbReference type="InterPro" id="IPR036388">
    <property type="entry name" value="WH-like_DNA-bd_sf"/>
</dbReference>
<dbReference type="PANTHER" id="PTHR43133">
    <property type="entry name" value="RNA POLYMERASE ECF-TYPE SIGMA FACTO"/>
    <property type="match status" value="1"/>
</dbReference>
<name>A0A839FCA1_9GAMM</name>
<dbReference type="InterPro" id="IPR013324">
    <property type="entry name" value="RNA_pol_sigma_r3/r4-like"/>
</dbReference>
<keyword evidence="3" id="KW-0731">Sigma factor</keyword>
<gene>
    <name evidence="7" type="ORF">FHW12_003998</name>
</gene>
<comment type="caution">
    <text evidence="7">The sequence shown here is derived from an EMBL/GenBank/DDBJ whole genome shotgun (WGS) entry which is preliminary data.</text>
</comment>
<dbReference type="NCBIfam" id="TIGR02937">
    <property type="entry name" value="sigma70-ECF"/>
    <property type="match status" value="1"/>
</dbReference>
<dbReference type="AlphaFoldDB" id="A0A839FCA1"/>
<evidence type="ECO:0000256" key="1">
    <source>
        <dbReference type="ARBA" id="ARBA00010641"/>
    </source>
</evidence>
<proteinExistence type="inferred from homology"/>
<sequence length="193" mass="21767">MSAASFQIDVPDTVLARARRGEIGALEQIYRAFERPSYTLALRMLGDADHARETVHDAMLHLLERIGQFRGDAPFWGWLRQIVVNQALMRLRKERGMVLEELPDDDTSEGHAPPPWAFADARRLEQALGHLPALTRSVLWLYHVEEYTHQEIAQMTGKSVSFSKSQVARGSSRLRALLEPEQEAAPCLTATAH</sequence>
<evidence type="ECO:0000256" key="4">
    <source>
        <dbReference type="ARBA" id="ARBA00023163"/>
    </source>
</evidence>
<organism evidence="7 8">
    <name type="scientific">Dokdonella fugitiva</name>
    <dbReference type="NCBI Taxonomy" id="328517"/>
    <lineage>
        <taxon>Bacteria</taxon>
        <taxon>Pseudomonadati</taxon>
        <taxon>Pseudomonadota</taxon>
        <taxon>Gammaproteobacteria</taxon>
        <taxon>Lysobacterales</taxon>
        <taxon>Rhodanobacteraceae</taxon>
        <taxon>Dokdonella</taxon>
    </lineage>
</organism>
<keyword evidence="4" id="KW-0804">Transcription</keyword>
<evidence type="ECO:0000259" key="5">
    <source>
        <dbReference type="Pfam" id="PF04542"/>
    </source>
</evidence>
<evidence type="ECO:0000313" key="8">
    <source>
        <dbReference type="Proteomes" id="UP000550401"/>
    </source>
</evidence>
<feature type="domain" description="RNA polymerase sigma-70 region 2" evidence="5">
    <location>
        <begin position="30"/>
        <end position="95"/>
    </location>
</feature>
<dbReference type="Pfam" id="PF04542">
    <property type="entry name" value="Sigma70_r2"/>
    <property type="match status" value="1"/>
</dbReference>
<dbReference type="Pfam" id="PF08281">
    <property type="entry name" value="Sigma70_r4_2"/>
    <property type="match status" value="1"/>
</dbReference>
<dbReference type="GO" id="GO:0003677">
    <property type="term" value="F:DNA binding"/>
    <property type="evidence" value="ECO:0007669"/>
    <property type="project" value="InterPro"/>
</dbReference>
<evidence type="ECO:0000256" key="3">
    <source>
        <dbReference type="ARBA" id="ARBA00023082"/>
    </source>
</evidence>
<keyword evidence="2" id="KW-0805">Transcription regulation</keyword>
<dbReference type="InterPro" id="IPR013325">
    <property type="entry name" value="RNA_pol_sigma_r2"/>
</dbReference>
<dbReference type="Gene3D" id="1.10.1740.10">
    <property type="match status" value="1"/>
</dbReference>
<protein>
    <submittedName>
        <fullName evidence="7">RNA polymerase sigma-70 factor (ECF subfamily)</fullName>
    </submittedName>
</protein>